<feature type="domain" description="PAC" evidence="13">
    <location>
        <begin position="331"/>
        <end position="383"/>
    </location>
</feature>
<keyword evidence="5" id="KW-0547">Nucleotide-binding</keyword>
<feature type="domain" description="PAS" evidence="12">
    <location>
        <begin position="128"/>
        <end position="198"/>
    </location>
</feature>
<feature type="domain" description="PAS" evidence="12">
    <location>
        <begin position="254"/>
        <end position="328"/>
    </location>
</feature>
<dbReference type="CDD" id="cd00082">
    <property type="entry name" value="HisKA"/>
    <property type="match status" value="1"/>
</dbReference>
<dbReference type="InterPro" id="IPR001789">
    <property type="entry name" value="Sig_transdc_resp-reg_receiver"/>
</dbReference>
<gene>
    <name evidence="14" type="ORF">D3877_26375</name>
</gene>
<protein>
    <recommendedName>
        <fullName evidence="2">histidine kinase</fullName>
        <ecNumber evidence="2">2.7.13.3</ecNumber>
    </recommendedName>
</protein>
<keyword evidence="6" id="KW-0418">Kinase</keyword>
<comment type="caution">
    <text evidence="9">Lacks conserved residue(s) required for the propagation of feature annotation.</text>
</comment>
<dbReference type="SMART" id="SM00387">
    <property type="entry name" value="HATPase_c"/>
    <property type="match status" value="1"/>
</dbReference>
<feature type="domain" description="PAC" evidence="13">
    <location>
        <begin position="455"/>
        <end position="509"/>
    </location>
</feature>
<dbReference type="Pfam" id="PF00512">
    <property type="entry name" value="HisKA"/>
    <property type="match status" value="1"/>
</dbReference>
<evidence type="ECO:0000313" key="14">
    <source>
        <dbReference type="EMBL" id="RJF77334.1"/>
    </source>
</evidence>
<dbReference type="Pfam" id="PF08448">
    <property type="entry name" value="PAS_4"/>
    <property type="match status" value="2"/>
</dbReference>
<feature type="domain" description="PAC" evidence="13">
    <location>
        <begin position="201"/>
        <end position="253"/>
    </location>
</feature>
<evidence type="ECO:0000313" key="15">
    <source>
        <dbReference type="Proteomes" id="UP000283458"/>
    </source>
</evidence>
<dbReference type="InterPro" id="IPR011006">
    <property type="entry name" value="CheY-like_superfamily"/>
</dbReference>
<dbReference type="NCBIfam" id="TIGR00229">
    <property type="entry name" value="sensory_box"/>
    <property type="match status" value="3"/>
</dbReference>
<reference evidence="14 15" key="1">
    <citation type="submission" date="2018-09" db="EMBL/GenBank/DDBJ databases">
        <authorList>
            <person name="Zhu H."/>
        </authorList>
    </citation>
    <scope>NUCLEOTIDE SEQUENCE [LARGE SCALE GENOMIC DNA]</scope>
    <source>
        <strain evidence="14 15">K2W22B-5</strain>
    </source>
</reference>
<keyword evidence="4" id="KW-0808">Transferase</keyword>
<dbReference type="PROSITE" id="PS50113">
    <property type="entry name" value="PAC"/>
    <property type="match status" value="3"/>
</dbReference>
<dbReference type="InterPro" id="IPR004358">
    <property type="entry name" value="Sig_transdc_His_kin-like_C"/>
</dbReference>
<dbReference type="Gene3D" id="3.30.450.20">
    <property type="entry name" value="PAS domain"/>
    <property type="match status" value="4"/>
</dbReference>
<dbReference type="PRINTS" id="PR00344">
    <property type="entry name" value="BCTRLSENSOR"/>
</dbReference>
<dbReference type="InterPro" id="IPR035965">
    <property type="entry name" value="PAS-like_dom_sf"/>
</dbReference>
<dbReference type="PROSITE" id="PS50110">
    <property type="entry name" value="RESPONSE_REGULATORY"/>
    <property type="match status" value="1"/>
</dbReference>
<dbReference type="GO" id="GO:0005524">
    <property type="term" value="F:ATP binding"/>
    <property type="evidence" value="ECO:0007669"/>
    <property type="project" value="UniProtKB-KW"/>
</dbReference>
<dbReference type="Proteomes" id="UP000283458">
    <property type="component" value="Unassembled WGS sequence"/>
</dbReference>
<dbReference type="InterPro" id="IPR036097">
    <property type="entry name" value="HisK_dim/P_sf"/>
</dbReference>
<evidence type="ECO:0000256" key="1">
    <source>
        <dbReference type="ARBA" id="ARBA00000085"/>
    </source>
</evidence>
<dbReference type="EC" id="2.7.13.3" evidence="2"/>
<sequence>MGCGMQRLVQDDAAPFADDESEDSPLCLRWRYSPDGRAPPLGAWPDRLHPDDRARFLAEIARALLAKQRLVRHADHRVTRADGGIGWWHTVTTLCPSADGGAFCVSHAFDVTGLRDDPISDIADPPDDRALLQALIDSIPDLIFFKDPGSVYLGCNRAFAAFMGRTVADIVGRTDLDLVPIDRATYFQERDAEVLRHRTSHRMEERVDFPDGRSVLLETIKTPYYGPSGAVLGLVAVARDITAKARAERERWESERRLATLLGNLPGMAYRGRADAERSMLFVSEGGQRLTGHHPNDLVDGSASFGALIHPADRDHVRSGVDAALAQRRRFTLSYRLIDRAGIVRHVWEQGVGVADAEGRITAVEGFVTDISELKTAEDTLRTLSLAVAQSPVSVLIADSLGKTIYLNPRFRMMTGHTLDAVPDLDAFIACIAAAGPLAVTEHHPAMWRALSAGETWQTELPGRKSGGEHFWAAIRVAPLLDGDGRMTNLIATMDDVTTRRQAEEQVRRAQKMQAVGVLAGGVAHDFNNILTAILGYSHLALDSLPPDSDVRDDLRHVTAAANRAKGLVQQLLTFARKEKLEREPTDLRDIARDAVELAEPTILNGVEWTLRCGDEPAPVLAAPSQLHQVIVNLCKNAVDAILEDSAPGERERRATLAVSALSVATPRDLARGRLDIGRYACLTVSDTGCGMSPTVQERIFDPFFTTKPVDKGTGLGLAAVHGIVADHGGVIDVTSAPSAGTTISIFLPLHDPDAPPRRQDDTRRVLLLDGERIMLGMASRLLRSQGFRVTATVNSRRGLALFSVAPERFDIVVLVQSATEPTWKLLTLARAFAAASPGVPIVVCADVPIDHDEAATQAAGITHVLPTPIAPDPFVTLVKQLSLGRPSPATPPHLH</sequence>
<dbReference type="PROSITE" id="PS50109">
    <property type="entry name" value="HIS_KIN"/>
    <property type="match status" value="1"/>
</dbReference>
<evidence type="ECO:0000256" key="8">
    <source>
        <dbReference type="ARBA" id="ARBA00023012"/>
    </source>
</evidence>
<dbReference type="Gene3D" id="3.30.565.10">
    <property type="entry name" value="Histidine kinase-like ATPase, C-terminal domain"/>
    <property type="match status" value="1"/>
</dbReference>
<evidence type="ECO:0000256" key="5">
    <source>
        <dbReference type="ARBA" id="ARBA00022741"/>
    </source>
</evidence>
<dbReference type="SUPFAM" id="SSF52172">
    <property type="entry name" value="CheY-like"/>
    <property type="match status" value="1"/>
</dbReference>
<evidence type="ECO:0000259" key="11">
    <source>
        <dbReference type="PROSITE" id="PS50110"/>
    </source>
</evidence>
<keyword evidence="8" id="KW-0902">Two-component regulatory system</keyword>
<dbReference type="InterPro" id="IPR013655">
    <property type="entry name" value="PAS_fold_3"/>
</dbReference>
<dbReference type="SMART" id="SM00086">
    <property type="entry name" value="PAC"/>
    <property type="match status" value="4"/>
</dbReference>
<comment type="catalytic activity">
    <reaction evidence="1">
        <text>ATP + protein L-histidine = ADP + protein N-phospho-L-histidine.</text>
        <dbReference type="EC" id="2.7.13.3"/>
    </reaction>
</comment>
<dbReference type="InterPro" id="IPR036890">
    <property type="entry name" value="HATPase_C_sf"/>
</dbReference>
<dbReference type="SUPFAM" id="SSF47384">
    <property type="entry name" value="Homodimeric domain of signal transducing histidine kinase"/>
    <property type="match status" value="1"/>
</dbReference>
<dbReference type="Gene3D" id="1.10.287.130">
    <property type="match status" value="1"/>
</dbReference>
<evidence type="ECO:0000259" key="12">
    <source>
        <dbReference type="PROSITE" id="PS50112"/>
    </source>
</evidence>
<dbReference type="SMART" id="SM00091">
    <property type="entry name" value="PAS"/>
    <property type="match status" value="3"/>
</dbReference>
<proteinExistence type="predicted"/>
<dbReference type="SUPFAM" id="SSF55874">
    <property type="entry name" value="ATPase domain of HSP90 chaperone/DNA topoisomerase II/histidine kinase"/>
    <property type="match status" value="1"/>
</dbReference>
<evidence type="ECO:0000259" key="13">
    <source>
        <dbReference type="PROSITE" id="PS50113"/>
    </source>
</evidence>
<dbReference type="InterPro" id="IPR005467">
    <property type="entry name" value="His_kinase_dom"/>
</dbReference>
<dbReference type="InterPro" id="IPR013656">
    <property type="entry name" value="PAS_4"/>
</dbReference>
<dbReference type="SUPFAM" id="SSF55785">
    <property type="entry name" value="PYP-like sensor domain (PAS domain)"/>
    <property type="match status" value="4"/>
</dbReference>
<dbReference type="Pfam" id="PF08447">
    <property type="entry name" value="PAS_3"/>
    <property type="match status" value="2"/>
</dbReference>
<keyword evidence="7" id="KW-0067">ATP-binding</keyword>
<evidence type="ECO:0000256" key="6">
    <source>
        <dbReference type="ARBA" id="ARBA00022777"/>
    </source>
</evidence>
<dbReference type="InterPro" id="IPR000014">
    <property type="entry name" value="PAS"/>
</dbReference>
<evidence type="ECO:0000256" key="3">
    <source>
        <dbReference type="ARBA" id="ARBA00022553"/>
    </source>
</evidence>
<dbReference type="PANTHER" id="PTHR43065">
    <property type="entry name" value="SENSOR HISTIDINE KINASE"/>
    <property type="match status" value="1"/>
</dbReference>
<dbReference type="CDD" id="cd00130">
    <property type="entry name" value="PAS"/>
    <property type="match status" value="3"/>
</dbReference>
<dbReference type="InterPro" id="IPR003594">
    <property type="entry name" value="HATPase_dom"/>
</dbReference>
<organism evidence="14 15">
    <name type="scientific">Azospirillum cavernae</name>
    <dbReference type="NCBI Taxonomy" id="2320860"/>
    <lineage>
        <taxon>Bacteria</taxon>
        <taxon>Pseudomonadati</taxon>
        <taxon>Pseudomonadota</taxon>
        <taxon>Alphaproteobacteria</taxon>
        <taxon>Rhodospirillales</taxon>
        <taxon>Azospirillaceae</taxon>
        <taxon>Azospirillum</taxon>
    </lineage>
</organism>
<dbReference type="Pfam" id="PF02518">
    <property type="entry name" value="HATPase_c"/>
    <property type="match status" value="1"/>
</dbReference>
<dbReference type="InterPro" id="IPR001610">
    <property type="entry name" value="PAC"/>
</dbReference>
<dbReference type="EMBL" id="QYUL01000005">
    <property type="protein sequence ID" value="RJF77334.1"/>
    <property type="molecule type" value="Genomic_DNA"/>
</dbReference>
<evidence type="ECO:0000259" key="10">
    <source>
        <dbReference type="PROSITE" id="PS50109"/>
    </source>
</evidence>
<keyword evidence="3" id="KW-0597">Phosphoprotein</keyword>
<dbReference type="PANTHER" id="PTHR43065:SF46">
    <property type="entry name" value="C4-DICARBOXYLATE TRANSPORT SENSOR PROTEIN DCTB"/>
    <property type="match status" value="1"/>
</dbReference>
<dbReference type="InterPro" id="IPR000700">
    <property type="entry name" value="PAS-assoc_C"/>
</dbReference>
<keyword evidence="15" id="KW-1185">Reference proteome</keyword>
<evidence type="ECO:0000256" key="7">
    <source>
        <dbReference type="ARBA" id="ARBA00022840"/>
    </source>
</evidence>
<dbReference type="AlphaFoldDB" id="A0A418VMH4"/>
<accession>A0A418VMH4</accession>
<dbReference type="Gene3D" id="3.40.50.2300">
    <property type="match status" value="1"/>
</dbReference>
<feature type="domain" description="Response regulatory" evidence="11">
    <location>
        <begin position="765"/>
        <end position="883"/>
    </location>
</feature>
<dbReference type="PROSITE" id="PS50112">
    <property type="entry name" value="PAS"/>
    <property type="match status" value="2"/>
</dbReference>
<name>A0A418VMH4_9PROT</name>
<evidence type="ECO:0000256" key="2">
    <source>
        <dbReference type="ARBA" id="ARBA00012438"/>
    </source>
</evidence>
<dbReference type="InterPro" id="IPR003661">
    <property type="entry name" value="HisK_dim/P_dom"/>
</dbReference>
<evidence type="ECO:0000256" key="4">
    <source>
        <dbReference type="ARBA" id="ARBA00022679"/>
    </source>
</evidence>
<comment type="caution">
    <text evidence="14">The sequence shown here is derived from an EMBL/GenBank/DDBJ whole genome shotgun (WGS) entry which is preliminary data.</text>
</comment>
<evidence type="ECO:0000256" key="9">
    <source>
        <dbReference type="PROSITE-ProRule" id="PRU00169"/>
    </source>
</evidence>
<feature type="domain" description="Histidine kinase" evidence="10">
    <location>
        <begin position="522"/>
        <end position="752"/>
    </location>
</feature>
<dbReference type="GO" id="GO:0000155">
    <property type="term" value="F:phosphorelay sensor kinase activity"/>
    <property type="evidence" value="ECO:0007669"/>
    <property type="project" value="InterPro"/>
</dbReference>
<dbReference type="SMART" id="SM00388">
    <property type="entry name" value="HisKA"/>
    <property type="match status" value="1"/>
</dbReference>